<dbReference type="InterPro" id="IPR007863">
    <property type="entry name" value="Peptidase_M16_C"/>
</dbReference>
<keyword evidence="9" id="KW-1185">Reference proteome</keyword>
<name>A0A8H7VHQ0_9FUNG</name>
<comment type="similarity">
    <text evidence="1">Belongs to the peptidase M16 family. PreP subfamily.</text>
</comment>
<evidence type="ECO:0000313" key="9">
    <source>
        <dbReference type="Proteomes" id="UP000646827"/>
    </source>
</evidence>
<evidence type="ECO:0000259" key="7">
    <source>
        <dbReference type="SMART" id="SM01264"/>
    </source>
</evidence>
<proteinExistence type="inferred from homology"/>
<dbReference type="Proteomes" id="UP000646827">
    <property type="component" value="Unassembled WGS sequence"/>
</dbReference>
<evidence type="ECO:0000256" key="3">
    <source>
        <dbReference type="ARBA" id="ARBA00020167"/>
    </source>
</evidence>
<sequence length="997" mass="112483">MANNFEKICNVPTDYGITFTKYKSNKTGLTVALADIEAPLVNGYFALATESFDDFGCPHTLEHLVFLGSEQFPYKGVLDSLANRAIAQGTNAWTDVDHTCYTITTAGSEGFLKLLPIYVDHILYPTLTDSGYYTEVVYSEMQGCQNSGDDRLHLRMRRIMFPEGCGYRSETGGLMERLRELSVEKIRGYHRDYYRPDNLCLIITGTVDHEKVLKSLEPVEENIISKGPLPPLQRPWIESGNFPSLKENIVETVLFPDEDESMGTVLIAWNGPMCHDYLQLKALEVLDVYLTESPVSVLQKEFVEIEDPLCTDVDFHATDHLKTTIMLTASNVPMEEMEGLPERILNTFQRLIEEKDIDMDRMKNVIEKEMLKLLDGIETDAHDTAAAICISDFLYGKQDGHDLKESVKDQEYLNILANYQISDWLEVLKKWYLDAPHVILFGKPSAQFAEQLSNEEKQRIEKQRNDLGETKLQELQNNLEEAMTKNDVELPNDILENFTIPPVSSINFINVLTARNNGIEINNKIQEYVNKDNGIKIPLFIQFDHVQSRFVKISAHINTNSVPSDLLPYTRLLLKAIFSLPIETSDGEIISYEDVVKGLSEDTVEYDAGLGTTSGFRELLVFTFKTEESNYQKGIQWLQDILWNTQFTTERIKIVAYQILNDIPQAKRDGHSMTNAAMRALQYDSTKSANAARNVLFQTNFLQDVLQKLDNDPDSVIRDLTIYREALCHPDNMRIHVTGNILKLNKPRTAFESICSRMNHSSQELTPVTLAQDVLSPSGKEPGQIGAIVSLPSIENSFSLQSVKGPKNFEDPDIPALLVMAELLDTMEGIFWKFIRGQGLAYSCFLSTDVEASLINFTIYQSPDAFKAFAQAKLVIDQLANNEMEIEPSAVDGAKSAVIYSLVARENTMDRAALQSFVNQVLKQVPATYNRTLLSAIQTTTMKELQHVLKKYFVNMFTPGKCNIMVVSAPSKTDEIKDGFASLGFNLDTMTLNDFSI</sequence>
<evidence type="ECO:0000256" key="6">
    <source>
        <dbReference type="SAM" id="Coils"/>
    </source>
</evidence>
<dbReference type="EMBL" id="JAEPRB010000348">
    <property type="protein sequence ID" value="KAG2216893.1"/>
    <property type="molecule type" value="Genomic_DNA"/>
</dbReference>
<accession>A0A8H7VHQ0</accession>
<dbReference type="Gene3D" id="3.30.830.10">
    <property type="entry name" value="Metalloenzyme, LuxS/M16 peptidase-like"/>
    <property type="match status" value="4"/>
</dbReference>
<comment type="function">
    <text evidence="5">Degrades mitochondrial transit peptides after their cleavage in the intermembrane space or in the matrix, and presequence peptides; clearance of these peptides is required to keep the presequence processing machinery running. Preferentially cleaves the N-terminal side of paired basic amino acid residues. Also degrades other unstructured peptides. May function as an ATP-dependent peptidase as opposed to a metalloendopeptidase.</text>
</comment>
<evidence type="ECO:0000256" key="1">
    <source>
        <dbReference type="ARBA" id="ARBA00007575"/>
    </source>
</evidence>
<protein>
    <recommendedName>
        <fullName evidence="3">Presequence protease, mitochondrial</fullName>
    </recommendedName>
    <alternativeName>
        <fullName evidence="4">Pitrilysin metalloproteinase</fullName>
    </alternativeName>
</protein>
<dbReference type="PANTHER" id="PTHR43016">
    <property type="entry name" value="PRESEQUENCE PROTEASE"/>
    <property type="match status" value="1"/>
</dbReference>
<evidence type="ECO:0000256" key="2">
    <source>
        <dbReference type="ARBA" id="ARBA00011853"/>
    </source>
</evidence>
<evidence type="ECO:0000313" key="8">
    <source>
        <dbReference type="EMBL" id="KAG2216893.1"/>
    </source>
</evidence>
<organism evidence="8 9">
    <name type="scientific">Circinella minor</name>
    <dbReference type="NCBI Taxonomy" id="1195481"/>
    <lineage>
        <taxon>Eukaryota</taxon>
        <taxon>Fungi</taxon>
        <taxon>Fungi incertae sedis</taxon>
        <taxon>Mucoromycota</taxon>
        <taxon>Mucoromycotina</taxon>
        <taxon>Mucoromycetes</taxon>
        <taxon>Mucorales</taxon>
        <taxon>Lichtheimiaceae</taxon>
        <taxon>Circinella</taxon>
    </lineage>
</organism>
<dbReference type="SUPFAM" id="SSF63411">
    <property type="entry name" value="LuxS/MPP-like metallohydrolase"/>
    <property type="match status" value="4"/>
</dbReference>
<keyword evidence="6" id="KW-0175">Coiled coil</keyword>
<dbReference type="SMART" id="SM01264">
    <property type="entry name" value="M16C_associated"/>
    <property type="match status" value="1"/>
</dbReference>
<dbReference type="FunFam" id="3.30.830.10:FF:000015">
    <property type="entry name" value="Putative zinc metalloprotease"/>
    <property type="match status" value="1"/>
</dbReference>
<reference evidence="8 9" key="1">
    <citation type="submission" date="2020-12" db="EMBL/GenBank/DDBJ databases">
        <title>Metabolic potential, ecology and presence of endohyphal bacteria is reflected in genomic diversity of Mucoromycotina.</title>
        <authorList>
            <person name="Muszewska A."/>
            <person name="Okrasinska A."/>
            <person name="Steczkiewicz K."/>
            <person name="Drgas O."/>
            <person name="Orlowska M."/>
            <person name="Perlinska-Lenart U."/>
            <person name="Aleksandrzak-Piekarczyk T."/>
            <person name="Szatraj K."/>
            <person name="Zielenkiewicz U."/>
            <person name="Pilsyk S."/>
            <person name="Malc E."/>
            <person name="Mieczkowski P."/>
            <person name="Kruszewska J.S."/>
            <person name="Biernat P."/>
            <person name="Pawlowska J."/>
        </authorList>
    </citation>
    <scope>NUCLEOTIDE SEQUENCE [LARGE SCALE GENOMIC DNA]</scope>
    <source>
        <strain evidence="8 9">CBS 142.35</strain>
    </source>
</reference>
<dbReference type="InterPro" id="IPR011249">
    <property type="entry name" value="Metalloenz_LuxS/M16"/>
</dbReference>
<dbReference type="PANTHER" id="PTHR43016:SF16">
    <property type="entry name" value="METALLOPROTEASE, PUTATIVE (AFU_ORTHOLOGUE AFUA_4G07610)-RELATED"/>
    <property type="match status" value="1"/>
</dbReference>
<dbReference type="OrthoDB" id="4953at2759"/>
<dbReference type="AlphaFoldDB" id="A0A8H7VHQ0"/>
<dbReference type="GO" id="GO:0046872">
    <property type="term" value="F:metal ion binding"/>
    <property type="evidence" value="ECO:0007669"/>
    <property type="project" value="InterPro"/>
</dbReference>
<feature type="coiled-coil region" evidence="6">
    <location>
        <begin position="446"/>
        <end position="485"/>
    </location>
</feature>
<dbReference type="InterPro" id="IPR013578">
    <property type="entry name" value="Peptidase_M16C_assoc"/>
</dbReference>
<dbReference type="GO" id="GO:0006508">
    <property type="term" value="P:proteolysis"/>
    <property type="evidence" value="ECO:0007669"/>
    <property type="project" value="InterPro"/>
</dbReference>
<dbReference type="InterPro" id="IPR011765">
    <property type="entry name" value="Pept_M16_N"/>
</dbReference>
<evidence type="ECO:0000256" key="4">
    <source>
        <dbReference type="ARBA" id="ARBA00034552"/>
    </source>
</evidence>
<feature type="domain" description="Peptidase M16C associated" evidence="7">
    <location>
        <begin position="442"/>
        <end position="705"/>
    </location>
</feature>
<dbReference type="Pfam" id="PF05193">
    <property type="entry name" value="Peptidase_M16_C"/>
    <property type="match status" value="1"/>
</dbReference>
<comment type="subunit">
    <text evidence="2">Monomer and homodimer; homodimerization is induced by binding of the substrate.</text>
</comment>
<comment type="caution">
    <text evidence="8">The sequence shown here is derived from an EMBL/GenBank/DDBJ whole genome shotgun (WGS) entry which is preliminary data.</text>
</comment>
<dbReference type="FunFam" id="3.30.830.10:FF:000031">
    <property type="entry name" value="Putative zinc metalloprotease"/>
    <property type="match status" value="1"/>
</dbReference>
<evidence type="ECO:0000256" key="5">
    <source>
        <dbReference type="ARBA" id="ARBA00045897"/>
    </source>
</evidence>
<gene>
    <name evidence="8" type="ORF">INT45_010589</name>
</gene>
<dbReference type="Pfam" id="PF00675">
    <property type="entry name" value="Peptidase_M16"/>
    <property type="match status" value="1"/>
</dbReference>